<sequence>MRLPFFNRPSSKNNTPVEDGLTEDPERQKARHRLIGAVFLVTVAVAGLPIIFDSKPKQYNNDIAIQIIQPGSKEEKKVEEPKETKATDSATPSAPVTSVENKDTKDTKDSKESKDAKKEDIKTDKTTPVAKSLDKGEEVLSILESRTPATPAAPNSGVSSNGKFIVQIGAFSSEERVKNWQKKLTEQKVSSYIEIKTNKEGVKLHHLRSGPYQDKASAEAAEKKIKYVGLSPKIIEQKPQ</sequence>
<dbReference type="InterPro" id="IPR007730">
    <property type="entry name" value="SPOR-like_dom"/>
</dbReference>
<evidence type="ECO:0000313" key="4">
    <source>
        <dbReference type="EMBL" id="OXL14898.1"/>
    </source>
</evidence>
<keyword evidence="2" id="KW-1133">Transmembrane helix</keyword>
<name>A0A229FTK8_9BURK</name>
<gene>
    <name evidence="4" type="ORF">AOC33_06145</name>
</gene>
<comment type="caution">
    <text evidence="4">The sequence shown here is derived from an EMBL/GenBank/DDBJ whole genome shotgun (WGS) entry which is preliminary data.</text>
</comment>
<feature type="region of interest" description="Disordered" evidence="1">
    <location>
        <begin position="1"/>
        <end position="26"/>
    </location>
</feature>
<dbReference type="OrthoDB" id="8563804at2"/>
<feature type="transmembrane region" description="Helical" evidence="2">
    <location>
        <begin position="34"/>
        <end position="52"/>
    </location>
</feature>
<dbReference type="SUPFAM" id="SSF110997">
    <property type="entry name" value="Sporulation related repeat"/>
    <property type="match status" value="1"/>
</dbReference>
<proteinExistence type="predicted"/>
<feature type="region of interest" description="Disordered" evidence="1">
    <location>
        <begin position="71"/>
        <end position="161"/>
    </location>
</feature>
<dbReference type="GO" id="GO:0030428">
    <property type="term" value="C:cell septum"/>
    <property type="evidence" value="ECO:0007669"/>
    <property type="project" value="TreeGrafter"/>
</dbReference>
<feature type="compositionally biased region" description="Polar residues" evidence="1">
    <location>
        <begin position="87"/>
        <end position="99"/>
    </location>
</feature>
<evidence type="ECO:0000313" key="5">
    <source>
        <dbReference type="Proteomes" id="UP000215188"/>
    </source>
</evidence>
<dbReference type="Proteomes" id="UP000215188">
    <property type="component" value="Unassembled WGS sequence"/>
</dbReference>
<keyword evidence="2" id="KW-0812">Transmembrane</keyword>
<feature type="compositionally biased region" description="Basic and acidic residues" evidence="1">
    <location>
        <begin position="72"/>
        <end position="86"/>
    </location>
</feature>
<dbReference type="GO" id="GO:0032153">
    <property type="term" value="C:cell division site"/>
    <property type="evidence" value="ECO:0007669"/>
    <property type="project" value="TreeGrafter"/>
</dbReference>
<reference evidence="4 5" key="1">
    <citation type="submission" date="2017-06" db="EMBL/GenBank/DDBJ databases">
        <title>Reclassification of a Polynucleobacter cosmopolitanus strain isolated from tropical Lake Victoria as Polynucleobacter victoriensis comb. nov.</title>
        <authorList>
            <person name="Hahn M.W."/>
        </authorList>
    </citation>
    <scope>NUCLEOTIDE SEQUENCE [LARGE SCALE GENOMIC DNA]</scope>
    <source>
        <strain evidence="4 5">MWH-MoIso2</strain>
    </source>
</reference>
<keyword evidence="2" id="KW-0472">Membrane</keyword>
<dbReference type="InterPro" id="IPR052521">
    <property type="entry name" value="Cell_div_SPOR-domain"/>
</dbReference>
<evidence type="ECO:0000256" key="1">
    <source>
        <dbReference type="SAM" id="MobiDB-lite"/>
    </source>
</evidence>
<feature type="compositionally biased region" description="Basic and acidic residues" evidence="1">
    <location>
        <begin position="100"/>
        <end position="125"/>
    </location>
</feature>
<organism evidence="4 5">
    <name type="scientific">Polynucleobacter cosmopolitanus</name>
    <dbReference type="NCBI Taxonomy" id="351345"/>
    <lineage>
        <taxon>Bacteria</taxon>
        <taxon>Pseudomonadati</taxon>
        <taxon>Pseudomonadota</taxon>
        <taxon>Betaproteobacteria</taxon>
        <taxon>Burkholderiales</taxon>
        <taxon>Burkholderiaceae</taxon>
        <taxon>Polynucleobacter</taxon>
    </lineage>
</organism>
<dbReference type="RefSeq" id="WP_089515838.1">
    <property type="nucleotide sequence ID" value="NZ_NJGG01000002.1"/>
</dbReference>
<dbReference type="Gene3D" id="3.30.70.1070">
    <property type="entry name" value="Sporulation related repeat"/>
    <property type="match status" value="1"/>
</dbReference>
<feature type="domain" description="SPOR" evidence="3">
    <location>
        <begin position="158"/>
        <end position="237"/>
    </location>
</feature>
<dbReference type="AlphaFoldDB" id="A0A229FTK8"/>
<dbReference type="PANTHER" id="PTHR38687">
    <property type="entry name" value="CELL DIVISION PROTEIN DEDD-RELATED"/>
    <property type="match status" value="1"/>
</dbReference>
<accession>A0A229FTK8</accession>
<keyword evidence="5" id="KW-1185">Reference proteome</keyword>
<dbReference type="InterPro" id="IPR036680">
    <property type="entry name" value="SPOR-like_sf"/>
</dbReference>
<evidence type="ECO:0000256" key="2">
    <source>
        <dbReference type="SAM" id="Phobius"/>
    </source>
</evidence>
<dbReference type="GO" id="GO:0042834">
    <property type="term" value="F:peptidoglycan binding"/>
    <property type="evidence" value="ECO:0007669"/>
    <property type="project" value="InterPro"/>
</dbReference>
<dbReference type="EMBL" id="NJGG01000002">
    <property type="protein sequence ID" value="OXL14898.1"/>
    <property type="molecule type" value="Genomic_DNA"/>
</dbReference>
<evidence type="ECO:0000259" key="3">
    <source>
        <dbReference type="PROSITE" id="PS51724"/>
    </source>
</evidence>
<dbReference type="GO" id="GO:0032506">
    <property type="term" value="P:cytokinetic process"/>
    <property type="evidence" value="ECO:0007669"/>
    <property type="project" value="TreeGrafter"/>
</dbReference>
<dbReference type="PANTHER" id="PTHR38687:SF1">
    <property type="entry name" value="CELL DIVISION PROTEIN DEDD"/>
    <property type="match status" value="1"/>
</dbReference>
<dbReference type="PROSITE" id="PS51724">
    <property type="entry name" value="SPOR"/>
    <property type="match status" value="1"/>
</dbReference>
<dbReference type="Pfam" id="PF05036">
    <property type="entry name" value="SPOR"/>
    <property type="match status" value="1"/>
</dbReference>
<protein>
    <submittedName>
        <fullName evidence="4">Sporulation protein</fullName>
    </submittedName>
</protein>